<accession>A0AAD5RD64</accession>
<evidence type="ECO:0000313" key="2">
    <source>
        <dbReference type="Proteomes" id="UP001196413"/>
    </source>
</evidence>
<organism evidence="1 2">
    <name type="scientific">Parelaphostrongylus tenuis</name>
    <name type="common">Meningeal worm</name>
    <dbReference type="NCBI Taxonomy" id="148309"/>
    <lineage>
        <taxon>Eukaryota</taxon>
        <taxon>Metazoa</taxon>
        <taxon>Ecdysozoa</taxon>
        <taxon>Nematoda</taxon>
        <taxon>Chromadorea</taxon>
        <taxon>Rhabditida</taxon>
        <taxon>Rhabditina</taxon>
        <taxon>Rhabditomorpha</taxon>
        <taxon>Strongyloidea</taxon>
        <taxon>Metastrongylidae</taxon>
        <taxon>Parelaphostrongylus</taxon>
    </lineage>
</organism>
<protein>
    <submittedName>
        <fullName evidence="1">Uncharacterized protein</fullName>
    </submittedName>
</protein>
<proteinExistence type="predicted"/>
<reference evidence="1" key="1">
    <citation type="submission" date="2021-06" db="EMBL/GenBank/DDBJ databases">
        <title>Parelaphostrongylus tenuis whole genome reference sequence.</title>
        <authorList>
            <person name="Garwood T.J."/>
            <person name="Larsen P.A."/>
            <person name="Fountain-Jones N.M."/>
            <person name="Garbe J.R."/>
            <person name="Macchietto M.G."/>
            <person name="Kania S.A."/>
            <person name="Gerhold R.W."/>
            <person name="Richards J.E."/>
            <person name="Wolf T.M."/>
        </authorList>
    </citation>
    <scope>NUCLEOTIDE SEQUENCE</scope>
    <source>
        <strain evidence="1">MNPRO001-30</strain>
        <tissue evidence="1">Meninges</tissue>
    </source>
</reference>
<comment type="caution">
    <text evidence="1">The sequence shown here is derived from an EMBL/GenBank/DDBJ whole genome shotgun (WGS) entry which is preliminary data.</text>
</comment>
<dbReference type="AlphaFoldDB" id="A0AAD5RD64"/>
<gene>
    <name evidence="1" type="ORF">KIN20_036441</name>
</gene>
<dbReference type="EMBL" id="JAHQIW010007363">
    <property type="protein sequence ID" value="KAJ1373908.1"/>
    <property type="molecule type" value="Genomic_DNA"/>
</dbReference>
<sequence length="91" mass="10352">MFKRNSKRREENYEVCDEGAIADFDAQLTCPSKELESCINQSWKFKMWAASFLNNKTALHKDWLQNRSPGGVVVARIAGMGETLIQLLSEV</sequence>
<dbReference type="Proteomes" id="UP001196413">
    <property type="component" value="Unassembled WGS sequence"/>
</dbReference>
<evidence type="ECO:0000313" key="1">
    <source>
        <dbReference type="EMBL" id="KAJ1373908.1"/>
    </source>
</evidence>
<name>A0AAD5RD64_PARTN</name>
<keyword evidence="2" id="KW-1185">Reference proteome</keyword>